<name>A0ABW0VYD5_9BACL</name>
<proteinExistence type="predicted"/>
<gene>
    <name evidence="1" type="ORF">ACFPYJ_13940</name>
</gene>
<accession>A0ABW0VYD5</accession>
<sequence>MSTVMKTPFMYMILSLKLAGTLVSGCAESEAEADGQWKMEGYGYFFGYR</sequence>
<organism evidence="1 2">
    <name type="scientific">Paenibacillus solisilvae</name>
    <dbReference type="NCBI Taxonomy" id="2486751"/>
    <lineage>
        <taxon>Bacteria</taxon>
        <taxon>Bacillati</taxon>
        <taxon>Bacillota</taxon>
        <taxon>Bacilli</taxon>
        <taxon>Bacillales</taxon>
        <taxon>Paenibacillaceae</taxon>
        <taxon>Paenibacillus</taxon>
    </lineage>
</organism>
<dbReference type="RefSeq" id="WP_379188758.1">
    <property type="nucleotide sequence ID" value="NZ_JBHSOW010000047.1"/>
</dbReference>
<reference evidence="2" key="1">
    <citation type="journal article" date="2019" name="Int. J. Syst. Evol. Microbiol.">
        <title>The Global Catalogue of Microorganisms (GCM) 10K type strain sequencing project: providing services to taxonomists for standard genome sequencing and annotation.</title>
        <authorList>
            <consortium name="The Broad Institute Genomics Platform"/>
            <consortium name="The Broad Institute Genome Sequencing Center for Infectious Disease"/>
            <person name="Wu L."/>
            <person name="Ma J."/>
        </authorList>
    </citation>
    <scope>NUCLEOTIDE SEQUENCE [LARGE SCALE GENOMIC DNA]</scope>
    <source>
        <strain evidence="2">CGMCC 1.3240</strain>
    </source>
</reference>
<evidence type="ECO:0008006" key="3">
    <source>
        <dbReference type="Google" id="ProtNLM"/>
    </source>
</evidence>
<comment type="caution">
    <text evidence="1">The sequence shown here is derived from an EMBL/GenBank/DDBJ whole genome shotgun (WGS) entry which is preliminary data.</text>
</comment>
<keyword evidence="2" id="KW-1185">Reference proteome</keyword>
<evidence type="ECO:0000313" key="1">
    <source>
        <dbReference type="EMBL" id="MFC5650208.1"/>
    </source>
</evidence>
<evidence type="ECO:0000313" key="2">
    <source>
        <dbReference type="Proteomes" id="UP001596047"/>
    </source>
</evidence>
<protein>
    <recommendedName>
        <fullName evidence="3">Lipoprotein</fullName>
    </recommendedName>
</protein>
<dbReference type="Proteomes" id="UP001596047">
    <property type="component" value="Unassembled WGS sequence"/>
</dbReference>
<dbReference type="EMBL" id="JBHSOW010000047">
    <property type="protein sequence ID" value="MFC5650208.1"/>
    <property type="molecule type" value="Genomic_DNA"/>
</dbReference>